<reference evidence="1" key="1">
    <citation type="submission" date="2023-03" db="EMBL/GenBank/DDBJ databases">
        <title>Massive genome expansion in bonnet fungi (Mycena s.s.) driven by repeated elements and novel gene families across ecological guilds.</title>
        <authorList>
            <consortium name="Lawrence Berkeley National Laboratory"/>
            <person name="Harder C.B."/>
            <person name="Miyauchi S."/>
            <person name="Viragh M."/>
            <person name="Kuo A."/>
            <person name="Thoen E."/>
            <person name="Andreopoulos B."/>
            <person name="Lu D."/>
            <person name="Skrede I."/>
            <person name="Drula E."/>
            <person name="Henrissat B."/>
            <person name="Morin E."/>
            <person name="Kohler A."/>
            <person name="Barry K."/>
            <person name="LaButti K."/>
            <person name="Morin E."/>
            <person name="Salamov A."/>
            <person name="Lipzen A."/>
            <person name="Mereny Z."/>
            <person name="Hegedus B."/>
            <person name="Baldrian P."/>
            <person name="Stursova M."/>
            <person name="Weitz H."/>
            <person name="Taylor A."/>
            <person name="Grigoriev I.V."/>
            <person name="Nagy L.G."/>
            <person name="Martin F."/>
            <person name="Kauserud H."/>
        </authorList>
    </citation>
    <scope>NUCLEOTIDE SEQUENCE</scope>
    <source>
        <strain evidence="1">CBHHK067</strain>
    </source>
</reference>
<gene>
    <name evidence="1" type="ORF">B0H17DRAFT_1135567</name>
</gene>
<sequence length="273" mass="30804">MPLRTLVLRDLVSGNRPTWADFTSLLLSAAQLQKMCIRNVRYPDIPNTHCPFRRLEHLTDLDLCFGSQLEFGPVLGSMDLPALMAFKFAGQTNEEAETLGRYGSVLATVITFIFEGDFDERDIMMGIFLLLPSTIFLDLLSSEYAVLEVLLAADRFLSDSAHTARVACSNLAVVAVRNLEPTYLASFISRRAVRGGRLSEVIFREGFPFSCRYDGNLITLKPQDYIAMYDRYREPGWIHRDRLESSVIVAEIYSQPVRGYQIHVVMSSLAQMG</sequence>
<proteinExistence type="predicted"/>
<dbReference type="AlphaFoldDB" id="A0AAD7DDA4"/>
<dbReference type="EMBL" id="JARKIE010000078">
    <property type="protein sequence ID" value="KAJ7688600.1"/>
    <property type="molecule type" value="Genomic_DNA"/>
</dbReference>
<name>A0AAD7DDA4_MYCRO</name>
<evidence type="ECO:0000313" key="1">
    <source>
        <dbReference type="EMBL" id="KAJ7688600.1"/>
    </source>
</evidence>
<evidence type="ECO:0000313" key="2">
    <source>
        <dbReference type="Proteomes" id="UP001221757"/>
    </source>
</evidence>
<keyword evidence="2" id="KW-1185">Reference proteome</keyword>
<protein>
    <submittedName>
        <fullName evidence="1">Uncharacterized protein</fullName>
    </submittedName>
</protein>
<dbReference type="Proteomes" id="UP001221757">
    <property type="component" value="Unassembled WGS sequence"/>
</dbReference>
<accession>A0AAD7DDA4</accession>
<organism evidence="1 2">
    <name type="scientific">Mycena rosella</name>
    <name type="common">Pink bonnet</name>
    <name type="synonym">Agaricus rosellus</name>
    <dbReference type="NCBI Taxonomy" id="1033263"/>
    <lineage>
        <taxon>Eukaryota</taxon>
        <taxon>Fungi</taxon>
        <taxon>Dikarya</taxon>
        <taxon>Basidiomycota</taxon>
        <taxon>Agaricomycotina</taxon>
        <taxon>Agaricomycetes</taxon>
        <taxon>Agaricomycetidae</taxon>
        <taxon>Agaricales</taxon>
        <taxon>Marasmiineae</taxon>
        <taxon>Mycenaceae</taxon>
        <taxon>Mycena</taxon>
    </lineage>
</organism>
<comment type="caution">
    <text evidence="1">The sequence shown here is derived from an EMBL/GenBank/DDBJ whole genome shotgun (WGS) entry which is preliminary data.</text>
</comment>